<reference evidence="6 7" key="1">
    <citation type="submission" date="2020-11" db="EMBL/GenBank/DDBJ databases">
        <title>Vibrio nitrifigilis sp. nov., a marine nitrogen-fixing bacterium isolated from the lagoon sediment of an islet inside an atoll.</title>
        <authorList>
            <person name="Wang L.-T."/>
            <person name="Shieh W.Y."/>
        </authorList>
    </citation>
    <scope>NUCLEOTIDE SEQUENCE [LARGE SCALE GENOMIC DNA]</scope>
    <source>
        <strain evidence="6 7">NFV-1</strain>
    </source>
</reference>
<gene>
    <name evidence="6" type="ORF">I1A42_07380</name>
</gene>
<dbReference type="PANTHER" id="PTHR30024">
    <property type="entry name" value="ALIPHATIC SULFONATES-BINDING PROTEIN-RELATED"/>
    <property type="match status" value="1"/>
</dbReference>
<dbReference type="RefSeq" id="WP_196123078.1">
    <property type="nucleotide sequence ID" value="NZ_JADPMR010000001.1"/>
</dbReference>
<evidence type="ECO:0000256" key="1">
    <source>
        <dbReference type="ARBA" id="ARBA00004418"/>
    </source>
</evidence>
<proteinExistence type="inferred from homology"/>
<evidence type="ECO:0000256" key="3">
    <source>
        <dbReference type="ARBA" id="ARBA00022729"/>
    </source>
</evidence>
<evidence type="ECO:0000313" key="6">
    <source>
        <dbReference type="EMBL" id="MBF9000378.1"/>
    </source>
</evidence>
<comment type="similarity">
    <text evidence="2">Belongs to the bacterial solute-binding protein SsuA/TauA family.</text>
</comment>
<comment type="subcellular location">
    <subcellularLocation>
        <location evidence="1">Periplasm</location>
    </subcellularLocation>
</comment>
<dbReference type="SUPFAM" id="SSF53850">
    <property type="entry name" value="Periplasmic binding protein-like II"/>
    <property type="match status" value="1"/>
</dbReference>
<feature type="domain" description="SsuA/THI5-like" evidence="5">
    <location>
        <begin position="50"/>
        <end position="244"/>
    </location>
</feature>
<organism evidence="6 7">
    <name type="scientific">Vibrio nitrifigilis</name>
    <dbReference type="NCBI Taxonomy" id="2789781"/>
    <lineage>
        <taxon>Bacteria</taxon>
        <taxon>Pseudomonadati</taxon>
        <taxon>Pseudomonadota</taxon>
        <taxon>Gammaproteobacteria</taxon>
        <taxon>Vibrionales</taxon>
        <taxon>Vibrionaceae</taxon>
        <taxon>Vibrio</taxon>
    </lineage>
</organism>
<evidence type="ECO:0000256" key="2">
    <source>
        <dbReference type="ARBA" id="ARBA00010742"/>
    </source>
</evidence>
<dbReference type="EMBL" id="JADPMR010000001">
    <property type="protein sequence ID" value="MBF9000378.1"/>
    <property type="molecule type" value="Genomic_DNA"/>
</dbReference>
<dbReference type="Pfam" id="PF09084">
    <property type="entry name" value="NMT1"/>
    <property type="match status" value="1"/>
</dbReference>
<feature type="signal peptide" evidence="4">
    <location>
        <begin position="1"/>
        <end position="32"/>
    </location>
</feature>
<accession>A0ABS0GD84</accession>
<comment type="caution">
    <text evidence="6">The sequence shown here is derived from an EMBL/GenBank/DDBJ whole genome shotgun (WGS) entry which is preliminary data.</text>
</comment>
<dbReference type="CDD" id="cd13563">
    <property type="entry name" value="PBP2_SsuA_like_6"/>
    <property type="match status" value="1"/>
</dbReference>
<keyword evidence="3 4" id="KW-0732">Signal</keyword>
<dbReference type="Gene3D" id="3.40.190.10">
    <property type="entry name" value="Periplasmic binding protein-like II"/>
    <property type="match status" value="2"/>
</dbReference>
<dbReference type="InterPro" id="IPR015168">
    <property type="entry name" value="SsuA/THI5"/>
</dbReference>
<keyword evidence="7" id="KW-1185">Reference proteome</keyword>
<dbReference type="Proteomes" id="UP000597206">
    <property type="component" value="Unassembled WGS sequence"/>
</dbReference>
<feature type="chain" id="PRO_5046580064" evidence="4">
    <location>
        <begin position="33"/>
        <end position="334"/>
    </location>
</feature>
<evidence type="ECO:0000313" key="7">
    <source>
        <dbReference type="Proteomes" id="UP000597206"/>
    </source>
</evidence>
<name>A0ABS0GD84_9VIBR</name>
<sequence length="334" mass="36321">MFGVRKPSLIKRTLLKALIPVMASMAAFATQAETLKIGYSDWPGWVAWQVAIDKGWFDKAGVDVDFEWFDYSASIDAFAAGRVDAVTMTNGDALVTGASGAKSRMILVTDYSNGNDMIIGKPGIRSIKDLKGKKVAVEKGFVEHLLLLKGLEQNGMKESDVQIVNAKTNELPQVLASGEVSAIGAWQPVSGQSMKYTPGARPIYTSADEPGLIYDALAVNPASVAQHRADWLKVVKVWNKVVAYINDPKTRDDAVKIMAARVGVTPKEYLPILKGTRLLNLKEGMKVMHKGDTFESLYGSSAISDKFNVDNGVYTQPQKIASYIDDSLTKAALK</sequence>
<dbReference type="PANTHER" id="PTHR30024:SF47">
    <property type="entry name" value="TAURINE-BINDING PERIPLASMIC PROTEIN"/>
    <property type="match status" value="1"/>
</dbReference>
<protein>
    <submittedName>
        <fullName evidence="6">ABC transporter substrate-binding protein</fullName>
    </submittedName>
</protein>
<evidence type="ECO:0000259" key="5">
    <source>
        <dbReference type="Pfam" id="PF09084"/>
    </source>
</evidence>
<evidence type="ECO:0000256" key="4">
    <source>
        <dbReference type="SAM" id="SignalP"/>
    </source>
</evidence>